<name>A0A0X3NYT9_SCHSO</name>
<feature type="compositionally biased region" description="Polar residues" evidence="3">
    <location>
        <begin position="693"/>
        <end position="702"/>
    </location>
</feature>
<dbReference type="PANTHER" id="PTHR21669:SF28">
    <property type="entry name" value="YEMANUCLEIN"/>
    <property type="match status" value="1"/>
</dbReference>
<keyword evidence="2" id="KW-0175">Coiled coil</keyword>
<dbReference type="InterPro" id="IPR014840">
    <property type="entry name" value="HRD"/>
</dbReference>
<dbReference type="GO" id="GO:0005634">
    <property type="term" value="C:nucleus"/>
    <property type="evidence" value="ECO:0007669"/>
    <property type="project" value="TreeGrafter"/>
</dbReference>
<evidence type="ECO:0000256" key="1">
    <source>
        <dbReference type="ARBA" id="ARBA00022553"/>
    </source>
</evidence>
<feature type="compositionally biased region" description="Polar residues" evidence="3">
    <location>
        <begin position="591"/>
        <end position="602"/>
    </location>
</feature>
<feature type="domain" description="Hpc2-related" evidence="4">
    <location>
        <begin position="73"/>
        <end position="122"/>
    </location>
</feature>
<dbReference type="PANTHER" id="PTHR21669">
    <property type="entry name" value="CAPZ-INTERACTING PROTEIN AND RELATED PROTEINS"/>
    <property type="match status" value="1"/>
</dbReference>
<feature type="compositionally biased region" description="Polar residues" evidence="3">
    <location>
        <begin position="920"/>
        <end position="930"/>
    </location>
</feature>
<dbReference type="InterPro" id="IPR026947">
    <property type="entry name" value="UBN_middle_dom"/>
</dbReference>
<dbReference type="AlphaFoldDB" id="A0A0X3NYT9"/>
<reference evidence="6" key="1">
    <citation type="submission" date="2016-01" db="EMBL/GenBank/DDBJ databases">
        <title>Reference transcriptome for the parasite Schistocephalus solidus: insights into the molecular evolution of parasitism.</title>
        <authorList>
            <person name="Hebert F.O."/>
            <person name="Grambauer S."/>
            <person name="Barber I."/>
            <person name="Landry C.R."/>
            <person name="Aubin-Horth N."/>
        </authorList>
    </citation>
    <scope>NUCLEOTIDE SEQUENCE</scope>
</reference>
<accession>A0A0X3NYT9</accession>
<feature type="region of interest" description="Disordered" evidence="3">
    <location>
        <begin position="801"/>
        <end position="827"/>
    </location>
</feature>
<keyword evidence="1" id="KW-0597">Phosphoprotein</keyword>
<dbReference type="EMBL" id="GEEE01022343">
    <property type="protein sequence ID" value="JAP40882.1"/>
    <property type="molecule type" value="Transcribed_RNA"/>
</dbReference>
<dbReference type="Pfam" id="PF08729">
    <property type="entry name" value="HUN"/>
    <property type="match status" value="1"/>
</dbReference>
<proteinExistence type="predicted"/>
<organism evidence="6">
    <name type="scientific">Schistocephalus solidus</name>
    <name type="common">Tapeworm</name>
    <dbReference type="NCBI Taxonomy" id="70667"/>
    <lineage>
        <taxon>Eukaryota</taxon>
        <taxon>Metazoa</taxon>
        <taxon>Spiralia</taxon>
        <taxon>Lophotrochozoa</taxon>
        <taxon>Platyhelminthes</taxon>
        <taxon>Cestoda</taxon>
        <taxon>Eucestoda</taxon>
        <taxon>Diphyllobothriidea</taxon>
        <taxon>Diphyllobothriidae</taxon>
        <taxon>Schistocephalus</taxon>
    </lineage>
</organism>
<feature type="region of interest" description="Disordered" evidence="3">
    <location>
        <begin position="693"/>
        <end position="729"/>
    </location>
</feature>
<evidence type="ECO:0000259" key="4">
    <source>
        <dbReference type="Pfam" id="PF08729"/>
    </source>
</evidence>
<feature type="region of interest" description="Disordered" evidence="3">
    <location>
        <begin position="877"/>
        <end position="896"/>
    </location>
</feature>
<feature type="coiled-coil region" evidence="2">
    <location>
        <begin position="347"/>
        <end position="405"/>
    </location>
</feature>
<feature type="compositionally biased region" description="Low complexity" evidence="3">
    <location>
        <begin position="705"/>
        <end position="720"/>
    </location>
</feature>
<feature type="compositionally biased region" description="Low complexity" evidence="3">
    <location>
        <begin position="880"/>
        <end position="896"/>
    </location>
</feature>
<sequence length="998" mass="109184">MADRTIVLDINILDNEEPNDFSYLDLVESKLASAGGTRRLGEEEDSKIAEIAKSLEKKYGQMVTISNKGKRRRIRVDDFIDPGEGYDSQDSFIDDSEDVELMVAPTVTTKFGGFFINEGVLESIEDKSMDIEPPPGVQKRVGEQCIENKLLTLQVELKNNRRHALKKEKSKQLLERAVKRLAGPSMAMPKQTNSTKNGSHSLDSVLDSVLAYEPESKEDFSKNGSITKLTSSLATNPLLTVTTSNTDETTKNKISQAISNTTDSKVTMAVKTPKPCVLPDLPEHITTNMKALFAFKSPGPTTGKLVLPPQFDKDLLKFDDQMVEAKITKSVRSTVYAYIEETVGIKRKVIMSKLRKLREEKEESKLEPVLVALKDAVAKAMPDILTAYSRDMANYQERLTTWENDKVSNVELKRPGAPKKLFRWNSDCRALLERIVTLRMEAVHNSTGKCVEEEQLKRFYHTLIPLWPDNWISVAALWRAGLPTYQRLKMKFSPPGTLPSPAASVPTPTVNSTVSSQQPIVSQSVVMRPTEERTPKSIASIAKPDLVTDGSSSITTVPVSCPDIEVVVECLPTPTLAFNTKTSQQQEQQQRPNNCQKLPTSQCVSQQERRISITPNIRVTGQLPHSFQPTITSPTKSLPSAMAAQSPNKPLSKYQKSVLPVQSNKLVAGYAQNTSNATHSSVLKNSNIVDLSVSPENKTPPKTSLPPISSFSPPSIISSPGHHAHHNGTAVISTLNNPGLTKSSVPVNSLLIPRAAAGLMSPSRAHTEPPQQQTYFPPVAAPTTVYDPRSHFAGCGLMNAKSPINSGRTQPRRIEPPSAHHPPASLPNAVARIPSPVSLDRHITSTVAGISASNTVNLQAVSDMLVAAAVYSQRRFSDTGVSSGHPQQVQQHQQGQHTYVEGASLWTAQQLQAAAAAFTSKSSREQQANQLRAHRPLQSSSVPATNLVMPTAHAQSARAHQQPVLRLSNATFQHERPEIGNFQHHNAELPKASKGEGS</sequence>
<evidence type="ECO:0000256" key="2">
    <source>
        <dbReference type="SAM" id="Coils"/>
    </source>
</evidence>
<gene>
    <name evidence="6" type="primary">UBN1</name>
    <name evidence="6" type="ORF">TR114608</name>
</gene>
<evidence type="ECO:0000313" key="6">
    <source>
        <dbReference type="EMBL" id="JAP40882.1"/>
    </source>
</evidence>
<feature type="region of interest" description="Disordered" evidence="3">
    <location>
        <begin position="920"/>
        <end position="942"/>
    </location>
</feature>
<dbReference type="GO" id="GO:0006325">
    <property type="term" value="P:chromatin organization"/>
    <property type="evidence" value="ECO:0007669"/>
    <property type="project" value="TreeGrafter"/>
</dbReference>
<evidence type="ECO:0000256" key="3">
    <source>
        <dbReference type="SAM" id="MobiDB-lite"/>
    </source>
</evidence>
<evidence type="ECO:0000259" key="5">
    <source>
        <dbReference type="Pfam" id="PF14075"/>
    </source>
</evidence>
<feature type="region of interest" description="Disordered" evidence="3">
    <location>
        <begin position="581"/>
        <end position="602"/>
    </location>
</feature>
<feature type="domain" description="Ubinuclein middle" evidence="5">
    <location>
        <begin position="280"/>
        <end position="478"/>
    </location>
</feature>
<dbReference type="Pfam" id="PF14075">
    <property type="entry name" value="UBN_AB"/>
    <property type="match status" value="1"/>
</dbReference>
<protein>
    <submittedName>
        <fullName evidence="6">Ubinuclein-1</fullName>
    </submittedName>
</protein>